<feature type="region of interest" description="Disordered" evidence="1">
    <location>
        <begin position="60"/>
        <end position="95"/>
    </location>
</feature>
<dbReference type="Proteomes" id="UP000762676">
    <property type="component" value="Unassembled WGS sequence"/>
</dbReference>
<dbReference type="EMBL" id="BMAT01002094">
    <property type="protein sequence ID" value="GFR98898.1"/>
    <property type="molecule type" value="Genomic_DNA"/>
</dbReference>
<evidence type="ECO:0000256" key="1">
    <source>
        <dbReference type="SAM" id="MobiDB-lite"/>
    </source>
</evidence>
<keyword evidence="3" id="KW-1185">Reference proteome</keyword>
<sequence length="128" mass="14524">MCGMNVRVGKDEYLNRSKGVISDRDLRGCDEEELVDDVPDVIHARRMEVRRGGEKIRDVRFSHSRSKDSEGSDVIPLQWPALSTPSSKDEKNAEPIKNMVRIKAKRKPSAGHKNAYDKSNYCTLCGKY</sequence>
<name>A0AAV4HP94_9GAST</name>
<accession>A0AAV4HP94</accession>
<reference evidence="2 3" key="1">
    <citation type="journal article" date="2021" name="Elife">
        <title>Chloroplast acquisition without the gene transfer in kleptoplastic sea slugs, Plakobranchus ocellatus.</title>
        <authorList>
            <person name="Maeda T."/>
            <person name="Takahashi S."/>
            <person name="Yoshida T."/>
            <person name="Shimamura S."/>
            <person name="Takaki Y."/>
            <person name="Nagai Y."/>
            <person name="Toyoda A."/>
            <person name="Suzuki Y."/>
            <person name="Arimoto A."/>
            <person name="Ishii H."/>
            <person name="Satoh N."/>
            <person name="Nishiyama T."/>
            <person name="Hasebe M."/>
            <person name="Maruyama T."/>
            <person name="Minagawa J."/>
            <person name="Obokata J."/>
            <person name="Shigenobu S."/>
        </authorList>
    </citation>
    <scope>NUCLEOTIDE SEQUENCE [LARGE SCALE GENOMIC DNA]</scope>
</reference>
<feature type="compositionally biased region" description="Basic and acidic residues" evidence="1">
    <location>
        <begin position="60"/>
        <end position="70"/>
    </location>
</feature>
<protein>
    <submittedName>
        <fullName evidence="2">Gag-like protein</fullName>
    </submittedName>
</protein>
<organism evidence="2 3">
    <name type="scientific">Elysia marginata</name>
    <dbReference type="NCBI Taxonomy" id="1093978"/>
    <lineage>
        <taxon>Eukaryota</taxon>
        <taxon>Metazoa</taxon>
        <taxon>Spiralia</taxon>
        <taxon>Lophotrochozoa</taxon>
        <taxon>Mollusca</taxon>
        <taxon>Gastropoda</taxon>
        <taxon>Heterobranchia</taxon>
        <taxon>Euthyneura</taxon>
        <taxon>Panpulmonata</taxon>
        <taxon>Sacoglossa</taxon>
        <taxon>Placobranchoidea</taxon>
        <taxon>Plakobranchidae</taxon>
        <taxon>Elysia</taxon>
    </lineage>
</organism>
<gene>
    <name evidence="2" type="ORF">ElyMa_001031100</name>
</gene>
<evidence type="ECO:0000313" key="2">
    <source>
        <dbReference type="EMBL" id="GFR98898.1"/>
    </source>
</evidence>
<dbReference type="AlphaFoldDB" id="A0AAV4HP94"/>
<proteinExistence type="predicted"/>
<comment type="caution">
    <text evidence="2">The sequence shown here is derived from an EMBL/GenBank/DDBJ whole genome shotgun (WGS) entry which is preliminary data.</text>
</comment>
<evidence type="ECO:0000313" key="3">
    <source>
        <dbReference type="Proteomes" id="UP000762676"/>
    </source>
</evidence>